<keyword evidence="10 18" id="KW-0067">ATP-binding</keyword>
<evidence type="ECO:0000256" key="9">
    <source>
        <dbReference type="ARBA" id="ARBA00022833"/>
    </source>
</evidence>
<organism evidence="18 19">
    <name type="scientific">Candidatus Pullichristensenella stercorigallinarum</name>
    <dbReference type="NCBI Taxonomy" id="2840909"/>
    <lineage>
        <taxon>Bacteria</taxon>
        <taxon>Bacillati</taxon>
        <taxon>Bacillota</taxon>
        <taxon>Clostridia</taxon>
        <taxon>Candidatus Pullichristensenella</taxon>
    </lineage>
</organism>
<feature type="domain" description="ABC transporter" evidence="17">
    <location>
        <begin position="495"/>
        <end position="820"/>
    </location>
</feature>
<keyword evidence="8" id="KW-0863">Zinc-finger</keyword>
<evidence type="ECO:0000256" key="1">
    <source>
        <dbReference type="ARBA" id="ARBA00004496"/>
    </source>
</evidence>
<keyword evidence="3" id="KW-0479">Metal-binding</keyword>
<dbReference type="InterPro" id="IPR003439">
    <property type="entry name" value="ABC_transporter-like_ATP-bd"/>
</dbReference>
<dbReference type="PANTHER" id="PTHR43152:SF3">
    <property type="entry name" value="UVRABC SYSTEM PROTEIN A"/>
    <property type="match status" value="1"/>
</dbReference>
<keyword evidence="13" id="KW-0234">DNA repair</keyword>
<evidence type="ECO:0000256" key="8">
    <source>
        <dbReference type="ARBA" id="ARBA00022771"/>
    </source>
</evidence>
<dbReference type="GO" id="GO:0005737">
    <property type="term" value="C:cytoplasm"/>
    <property type="evidence" value="ECO:0007669"/>
    <property type="project" value="UniProtKB-SubCell"/>
</dbReference>
<dbReference type="SUPFAM" id="SSF52540">
    <property type="entry name" value="P-loop containing nucleoside triphosphate hydrolases"/>
    <property type="match status" value="2"/>
</dbReference>
<dbReference type="Gene3D" id="1.20.1580.10">
    <property type="entry name" value="ABC transporter ATPase like domain"/>
    <property type="match status" value="2"/>
</dbReference>
<evidence type="ECO:0000256" key="5">
    <source>
        <dbReference type="ARBA" id="ARBA00022741"/>
    </source>
</evidence>
<evidence type="ECO:0000256" key="15">
    <source>
        <dbReference type="ARBA" id="ARBA00039316"/>
    </source>
</evidence>
<evidence type="ECO:0000256" key="14">
    <source>
        <dbReference type="ARBA" id="ARBA00038000"/>
    </source>
</evidence>
<dbReference type="GO" id="GO:0008270">
    <property type="term" value="F:zinc ion binding"/>
    <property type="evidence" value="ECO:0007669"/>
    <property type="project" value="UniProtKB-KW"/>
</dbReference>
<evidence type="ECO:0000313" key="18">
    <source>
        <dbReference type="EMBL" id="HIQ82094.1"/>
    </source>
</evidence>
<keyword evidence="7" id="KW-0228">DNA excision</keyword>
<evidence type="ECO:0000256" key="3">
    <source>
        <dbReference type="ARBA" id="ARBA00022723"/>
    </source>
</evidence>
<name>A0A9D0ZML8_9FIRM</name>
<reference evidence="18" key="1">
    <citation type="submission" date="2020-10" db="EMBL/GenBank/DDBJ databases">
        <authorList>
            <person name="Gilroy R."/>
        </authorList>
    </citation>
    <scope>NUCLEOTIDE SEQUENCE</scope>
    <source>
        <strain evidence="18">ChiSjej6B24-2974</strain>
    </source>
</reference>
<dbReference type="Proteomes" id="UP000824260">
    <property type="component" value="Unassembled WGS sequence"/>
</dbReference>
<dbReference type="PROSITE" id="PS00211">
    <property type="entry name" value="ABC_TRANSPORTER_1"/>
    <property type="match status" value="1"/>
</dbReference>
<gene>
    <name evidence="18" type="ORF">IAA52_03210</name>
</gene>
<dbReference type="PANTHER" id="PTHR43152">
    <property type="entry name" value="UVRABC SYSTEM PROTEIN A"/>
    <property type="match status" value="1"/>
</dbReference>
<dbReference type="GO" id="GO:0005524">
    <property type="term" value="F:ATP binding"/>
    <property type="evidence" value="ECO:0007669"/>
    <property type="project" value="UniProtKB-KW"/>
</dbReference>
<evidence type="ECO:0000256" key="10">
    <source>
        <dbReference type="ARBA" id="ARBA00022840"/>
    </source>
</evidence>
<protein>
    <recommendedName>
        <fullName evidence="15">UvrABC system protein A</fullName>
    </recommendedName>
    <alternativeName>
        <fullName evidence="16">Excinuclease ABC subunit A</fullName>
    </alternativeName>
</protein>
<keyword evidence="6" id="KW-0227">DNA damage</keyword>
<comment type="subcellular location">
    <subcellularLocation>
        <location evidence="1">Cytoplasm</location>
    </subcellularLocation>
</comment>
<evidence type="ECO:0000256" key="4">
    <source>
        <dbReference type="ARBA" id="ARBA00022737"/>
    </source>
</evidence>
<dbReference type="Pfam" id="PF17755">
    <property type="entry name" value="UvrA_DNA-bind"/>
    <property type="match status" value="1"/>
</dbReference>
<sequence>MIDHIEIRGARVHNLKNVDVDVPLNKIVGIAGVSGSGKSSLALGVLYAEGSRRYLEALSTYTRRRMTQAAKAQVDEVLYVPAALALHQRPGVPGIRSTFGTGTELLNSLRLMYSRLASHRCPNGHYLPPALAVAAGQELTCPQCGAVFYAPSAEELAFNSQGACRTCGGTGVVRTVDRSTLVPDESLTIDEGAVAPWNSLMWSLMTDVCRAMGVRTDVPFRDLTDAEKDIVYNGPAVKKHILYQAKNSNQAGELDFTYFNAVYTVENALAKVKDEKGMKRVEKFLKQDVCPDCGGTRLCEAARQPKIRGISLDEACKMTLEALVEWVKGVPETLSAEMRPMALSICESFQGVAKRLMDLGLGYLTLDRAAATLSTGERQRMQLARAVRNRTTGVLYVLDEPSIGLHPANIVGLTGVMRDLVADGNSVVLVDHDAQILSEADWIIEMGPGAGADGGHVIAQGTVGALAENPQSKIGPFLTGAEKGSLRAQLPAGELFAEGRLRLSTGPIHTVKPLEVELPKRRLTAVTGVSGSGKTTLILESLIPGLEAAIQGRTLPGHVRAVEAAGIRQVKLIDATPIGINVRSTVATYANVHDELRKIFARTAEAKALGYKAGDFSYNTGRLRCPVCDGTGVISLDVQFLPDVDIPCPECRGARYARDAQRVRWQNKAGRNYTLPELMAMDVHAALEACRDLNLVSQRLHVLDDLGLGYLTLGEETPSLSGGEAQRLKLASEMGRAQTDSVFVFDEPTIGLHPLDVRTLLRVFQTLIDHGATVVVIEHDLDVIRSADYIIDMGPGGGEAGGRIVAAGTPEDIRRSPESRTGRFL</sequence>
<proteinExistence type="inferred from homology"/>
<reference evidence="18" key="2">
    <citation type="journal article" date="2021" name="PeerJ">
        <title>Extensive microbial diversity within the chicken gut microbiome revealed by metagenomics and culture.</title>
        <authorList>
            <person name="Gilroy R."/>
            <person name="Ravi A."/>
            <person name="Getino M."/>
            <person name="Pursley I."/>
            <person name="Horton D.L."/>
            <person name="Alikhan N.F."/>
            <person name="Baker D."/>
            <person name="Gharbi K."/>
            <person name="Hall N."/>
            <person name="Watson M."/>
            <person name="Adriaenssens E.M."/>
            <person name="Foster-Nyarko E."/>
            <person name="Jarju S."/>
            <person name="Secka A."/>
            <person name="Antonio M."/>
            <person name="Oren A."/>
            <person name="Chaudhuri R.R."/>
            <person name="La Ragione R."/>
            <person name="Hildebrand F."/>
            <person name="Pallen M.J."/>
        </authorList>
    </citation>
    <scope>NUCLEOTIDE SEQUENCE</scope>
    <source>
        <strain evidence="18">ChiSjej6B24-2974</strain>
    </source>
</reference>
<keyword evidence="2" id="KW-0963">Cytoplasm</keyword>
<comment type="caution">
    <text evidence="18">The sequence shown here is derived from an EMBL/GenBank/DDBJ whole genome shotgun (WGS) entry which is preliminary data.</text>
</comment>
<dbReference type="GO" id="GO:0016887">
    <property type="term" value="F:ATP hydrolysis activity"/>
    <property type="evidence" value="ECO:0007669"/>
    <property type="project" value="InterPro"/>
</dbReference>
<comment type="similarity">
    <text evidence="14">Belongs to the ABC transporter superfamily. UvrA family.</text>
</comment>
<keyword evidence="12" id="KW-0238">DNA-binding</keyword>
<keyword evidence="5" id="KW-0547">Nucleotide-binding</keyword>
<evidence type="ECO:0000256" key="12">
    <source>
        <dbReference type="ARBA" id="ARBA00023125"/>
    </source>
</evidence>
<dbReference type="Gene3D" id="3.40.50.300">
    <property type="entry name" value="P-loop containing nucleotide triphosphate hydrolases"/>
    <property type="match status" value="2"/>
</dbReference>
<keyword evidence="11" id="KW-0267">Excision nuclease</keyword>
<evidence type="ECO:0000256" key="16">
    <source>
        <dbReference type="ARBA" id="ARBA00042156"/>
    </source>
</evidence>
<dbReference type="InterPro" id="IPR017871">
    <property type="entry name" value="ABC_transporter-like_CS"/>
</dbReference>
<dbReference type="InterPro" id="IPR041552">
    <property type="entry name" value="UvrA_DNA-bd"/>
</dbReference>
<accession>A0A9D0ZML8</accession>
<dbReference type="AlphaFoldDB" id="A0A9D0ZML8"/>
<dbReference type="EMBL" id="DVFZ01000033">
    <property type="protein sequence ID" value="HIQ82094.1"/>
    <property type="molecule type" value="Genomic_DNA"/>
</dbReference>
<dbReference type="GO" id="GO:0004518">
    <property type="term" value="F:nuclease activity"/>
    <property type="evidence" value="ECO:0007669"/>
    <property type="project" value="UniProtKB-KW"/>
</dbReference>
<evidence type="ECO:0000256" key="7">
    <source>
        <dbReference type="ARBA" id="ARBA00022769"/>
    </source>
</evidence>
<dbReference type="PROSITE" id="PS50893">
    <property type="entry name" value="ABC_TRANSPORTER_2"/>
    <property type="match status" value="1"/>
</dbReference>
<evidence type="ECO:0000256" key="13">
    <source>
        <dbReference type="ARBA" id="ARBA00023204"/>
    </source>
</evidence>
<dbReference type="GO" id="GO:0006281">
    <property type="term" value="P:DNA repair"/>
    <property type="evidence" value="ECO:0007669"/>
    <property type="project" value="UniProtKB-KW"/>
</dbReference>
<keyword evidence="4" id="KW-0677">Repeat</keyword>
<evidence type="ECO:0000256" key="2">
    <source>
        <dbReference type="ARBA" id="ARBA00022490"/>
    </source>
</evidence>
<evidence type="ECO:0000313" key="19">
    <source>
        <dbReference type="Proteomes" id="UP000824260"/>
    </source>
</evidence>
<dbReference type="Gene3D" id="1.10.8.280">
    <property type="entry name" value="ABC transporter ATPase domain-like"/>
    <property type="match status" value="1"/>
</dbReference>
<evidence type="ECO:0000256" key="11">
    <source>
        <dbReference type="ARBA" id="ARBA00022881"/>
    </source>
</evidence>
<dbReference type="InterPro" id="IPR027417">
    <property type="entry name" value="P-loop_NTPase"/>
</dbReference>
<evidence type="ECO:0000256" key="6">
    <source>
        <dbReference type="ARBA" id="ARBA00022763"/>
    </source>
</evidence>
<dbReference type="GO" id="GO:0003677">
    <property type="term" value="F:DNA binding"/>
    <property type="evidence" value="ECO:0007669"/>
    <property type="project" value="UniProtKB-KW"/>
</dbReference>
<keyword evidence="9" id="KW-0862">Zinc</keyword>
<evidence type="ECO:0000259" key="17">
    <source>
        <dbReference type="PROSITE" id="PS50893"/>
    </source>
</evidence>